<dbReference type="RefSeq" id="WP_066083425.1">
    <property type="nucleotide sequence ID" value="NZ_LRVM01000001.1"/>
</dbReference>
<dbReference type="EMBL" id="LRVM01000001">
    <property type="protein sequence ID" value="KXL54015.1"/>
    <property type="molecule type" value="Genomic_DNA"/>
</dbReference>
<dbReference type="SUPFAM" id="SSF53335">
    <property type="entry name" value="S-adenosyl-L-methionine-dependent methyltransferases"/>
    <property type="match status" value="1"/>
</dbReference>
<reference evidence="1 2" key="1">
    <citation type="submission" date="2016-01" db="EMBL/GenBank/DDBJ databases">
        <title>Genome sequence of Clostridium neopropionicum X4, DSM-3847.</title>
        <authorList>
            <person name="Poehlein A."/>
            <person name="Beck M.H."/>
            <person name="Bengelsdorf F.R."/>
            <person name="Daniel R."/>
            <person name="Duerre P."/>
        </authorList>
    </citation>
    <scope>NUCLEOTIDE SEQUENCE [LARGE SCALE GENOMIC DNA]</scope>
    <source>
        <strain evidence="1 2">DSM-3847</strain>
    </source>
</reference>
<dbReference type="EC" id="2.1.1.217" evidence="1"/>
<proteinExistence type="predicted"/>
<dbReference type="InterPro" id="IPR006901">
    <property type="entry name" value="TrmK"/>
</dbReference>
<accession>A0A136WHK2</accession>
<dbReference type="Proteomes" id="UP000070539">
    <property type="component" value="Unassembled WGS sequence"/>
</dbReference>
<comment type="caution">
    <text evidence="1">The sequence shown here is derived from an EMBL/GenBank/DDBJ whole genome shotgun (WGS) entry which is preliminary data.</text>
</comment>
<protein>
    <submittedName>
        <fullName evidence="1">tRNA (Adenine(22)-N(1))-methyltransferase</fullName>
        <ecNumber evidence="1">2.1.1.217</ecNumber>
    </submittedName>
</protein>
<keyword evidence="2" id="KW-1185">Reference proteome</keyword>
<dbReference type="GO" id="GO:0032259">
    <property type="term" value="P:methylation"/>
    <property type="evidence" value="ECO:0007669"/>
    <property type="project" value="UniProtKB-KW"/>
</dbReference>
<dbReference type="PIRSF" id="PIRSF018637">
    <property type="entry name" value="TrmK"/>
    <property type="match status" value="1"/>
</dbReference>
<keyword evidence="1" id="KW-0808">Transferase</keyword>
<evidence type="ECO:0000313" key="1">
    <source>
        <dbReference type="EMBL" id="KXL54015.1"/>
    </source>
</evidence>
<dbReference type="STRING" id="36847.CLNEO_01110"/>
<sequence length="228" mass="25773">MDISKRLQAVAALVSYPQVADIGTDHGYVPIFLHSLGKLTRGFACDVRKGPLEKARENILLYGAQEIIETRLGSGLLPMQPKEAQTAVIAGMGGMLTIRILKDSPEVAASLKELILAPQHDVDAVRRYLHTIGFSIETEEMLKEDGKYYNILRCIPGEEKYHREIDYLYGKGLLLQKNPFLKELLTAEERKYCLVEKRLLESQTENAKERLLQVREKLGFMREALACL</sequence>
<dbReference type="InterPro" id="IPR029063">
    <property type="entry name" value="SAM-dependent_MTases_sf"/>
</dbReference>
<dbReference type="PATRIC" id="fig|36847.3.peg.134"/>
<gene>
    <name evidence="1" type="primary">trmK</name>
    <name evidence="1" type="ORF">CLNEO_01110</name>
</gene>
<dbReference type="Gene3D" id="3.40.50.150">
    <property type="entry name" value="Vaccinia Virus protein VP39"/>
    <property type="match status" value="1"/>
</dbReference>
<dbReference type="AlphaFoldDB" id="A0A136WHK2"/>
<dbReference type="PANTHER" id="PTHR38451">
    <property type="entry name" value="TRNA (ADENINE(22)-N(1))-METHYLTRANSFERASE"/>
    <property type="match status" value="1"/>
</dbReference>
<organism evidence="1 2">
    <name type="scientific">Anaerotignum neopropionicum</name>
    <dbReference type="NCBI Taxonomy" id="36847"/>
    <lineage>
        <taxon>Bacteria</taxon>
        <taxon>Bacillati</taxon>
        <taxon>Bacillota</taxon>
        <taxon>Clostridia</taxon>
        <taxon>Lachnospirales</taxon>
        <taxon>Anaerotignaceae</taxon>
        <taxon>Anaerotignum</taxon>
    </lineage>
</organism>
<keyword evidence="1" id="KW-0489">Methyltransferase</keyword>
<dbReference type="OrthoDB" id="5881184at2"/>
<name>A0A136WHK2_9FIRM</name>
<dbReference type="Pfam" id="PF12847">
    <property type="entry name" value="Methyltransf_18"/>
    <property type="match status" value="1"/>
</dbReference>
<dbReference type="PANTHER" id="PTHR38451:SF1">
    <property type="entry name" value="TRNA (ADENINE(22)-N(1))-METHYLTRANSFERASE"/>
    <property type="match status" value="1"/>
</dbReference>
<dbReference type="GO" id="GO:0160105">
    <property type="term" value="F:tRNA (adenine(22)-N1)-methyltransferase activity"/>
    <property type="evidence" value="ECO:0007669"/>
    <property type="project" value="UniProtKB-EC"/>
</dbReference>
<evidence type="ECO:0000313" key="2">
    <source>
        <dbReference type="Proteomes" id="UP000070539"/>
    </source>
</evidence>